<evidence type="ECO:0000313" key="4">
    <source>
        <dbReference type="Proteomes" id="UP000030694"/>
    </source>
</evidence>
<proteinExistence type="predicted"/>
<organism evidence="3 4">
    <name type="scientific">Plasmodium falciparum (isolate Camp / Malaysia)</name>
    <dbReference type="NCBI Taxonomy" id="5835"/>
    <lineage>
        <taxon>Eukaryota</taxon>
        <taxon>Sar</taxon>
        <taxon>Alveolata</taxon>
        <taxon>Apicomplexa</taxon>
        <taxon>Aconoidasida</taxon>
        <taxon>Haemosporida</taxon>
        <taxon>Plasmodiidae</taxon>
        <taxon>Plasmodium</taxon>
        <taxon>Plasmodium (Laverania)</taxon>
    </lineage>
</organism>
<reference evidence="3 4" key="2">
    <citation type="submission" date="2013-02" db="EMBL/GenBank/DDBJ databases">
        <title>The Genome Sequence of Plasmodium falciparum CAMP/Malaysia.</title>
        <authorList>
            <consortium name="The Broad Institute Genome Sequencing Platform"/>
            <consortium name="The Broad Institute Genome Sequencing Center for Infectious Disease"/>
            <person name="Neafsey D."/>
            <person name="Cheeseman I."/>
            <person name="Volkman S."/>
            <person name="Adams J."/>
            <person name="Walker B."/>
            <person name="Young S.K."/>
            <person name="Zeng Q."/>
            <person name="Gargeya S."/>
            <person name="Fitzgerald M."/>
            <person name="Haas B."/>
            <person name="Abouelleil A."/>
            <person name="Alvarado L."/>
            <person name="Arachchi H.M."/>
            <person name="Berlin A.M."/>
            <person name="Chapman S.B."/>
            <person name="Dewar J."/>
            <person name="Goldberg J."/>
            <person name="Griggs A."/>
            <person name="Gujja S."/>
            <person name="Hansen M."/>
            <person name="Howarth C."/>
            <person name="Imamovic A."/>
            <person name="Larimer J."/>
            <person name="McCowan C."/>
            <person name="Murphy C."/>
            <person name="Neiman D."/>
            <person name="Pearson M."/>
            <person name="Priest M."/>
            <person name="Roberts A."/>
            <person name="Saif S."/>
            <person name="Shea T."/>
            <person name="Sisk P."/>
            <person name="Sykes S."/>
            <person name="Wortman J."/>
            <person name="Nusbaum C."/>
            <person name="Birren B."/>
        </authorList>
    </citation>
    <scope>NUCLEOTIDE SEQUENCE [LARGE SCALE GENOMIC DNA]</scope>
    <source>
        <strain evidence="3 4">CAMP/Malaysia</strain>
    </source>
</reference>
<feature type="region of interest" description="Disordered" evidence="1">
    <location>
        <begin position="1"/>
        <end position="20"/>
    </location>
</feature>
<sequence length="64" mass="7910">MWNKLNVAENTDVDNHGEPRNGFFQRLKKYKTFFYLFFGFLMASLIIYAFYEYYFKKSTSKRKR</sequence>
<keyword evidence="2" id="KW-0812">Transmembrane</keyword>
<gene>
    <name evidence="3" type="ORF">PFMC_03333</name>
</gene>
<dbReference type="AlphaFoldDB" id="A0A024X513"/>
<evidence type="ECO:0000256" key="1">
    <source>
        <dbReference type="SAM" id="MobiDB-lite"/>
    </source>
</evidence>
<evidence type="ECO:0000313" key="3">
    <source>
        <dbReference type="EMBL" id="ETW60632.1"/>
    </source>
</evidence>
<dbReference type="Proteomes" id="UP000030694">
    <property type="component" value="Unassembled WGS sequence"/>
</dbReference>
<keyword evidence="2" id="KW-1133">Transmembrane helix</keyword>
<keyword evidence="2" id="KW-0472">Membrane</keyword>
<name>A0A024X513_PLAFC</name>
<feature type="transmembrane region" description="Helical" evidence="2">
    <location>
        <begin position="33"/>
        <end position="54"/>
    </location>
</feature>
<evidence type="ECO:0000256" key="2">
    <source>
        <dbReference type="SAM" id="Phobius"/>
    </source>
</evidence>
<dbReference type="EMBL" id="KI927523">
    <property type="protein sequence ID" value="ETW60632.1"/>
    <property type="molecule type" value="Genomic_DNA"/>
</dbReference>
<protein>
    <submittedName>
        <fullName evidence="3">Uncharacterized protein</fullName>
    </submittedName>
</protein>
<reference evidence="3 4" key="1">
    <citation type="submission" date="2013-02" db="EMBL/GenBank/DDBJ databases">
        <title>The Genome Annotation of Plasmodium falciparum CAMP/Malaysia.</title>
        <authorList>
            <consortium name="The Broad Institute Genome Sequencing Platform"/>
            <consortium name="The Broad Institute Genome Sequencing Center for Infectious Disease"/>
            <person name="Neafsey D."/>
            <person name="Hoffman S."/>
            <person name="Volkman S."/>
            <person name="Rosenthal P."/>
            <person name="Walker B."/>
            <person name="Young S.K."/>
            <person name="Zeng Q."/>
            <person name="Gargeya S."/>
            <person name="Fitzgerald M."/>
            <person name="Haas B."/>
            <person name="Abouelleil A."/>
            <person name="Allen A.W."/>
            <person name="Alvarado L."/>
            <person name="Arachchi H.M."/>
            <person name="Berlin A.M."/>
            <person name="Chapman S.B."/>
            <person name="Gainer-Dewar J."/>
            <person name="Goldberg J."/>
            <person name="Griggs A."/>
            <person name="Gujja S."/>
            <person name="Hansen M."/>
            <person name="Howarth C."/>
            <person name="Imamovic A."/>
            <person name="Ireland A."/>
            <person name="Larimer J."/>
            <person name="McCowan C."/>
            <person name="Murphy C."/>
            <person name="Pearson M."/>
            <person name="Poon T.W."/>
            <person name="Priest M."/>
            <person name="Roberts A."/>
            <person name="Saif S."/>
            <person name="Shea T."/>
            <person name="Sisk P."/>
            <person name="Sykes S."/>
            <person name="Wortman J."/>
            <person name="Nusbaum C."/>
            <person name="Birren B."/>
        </authorList>
    </citation>
    <scope>NUCLEOTIDE SEQUENCE [LARGE SCALE GENOMIC DNA]</scope>
    <source>
        <strain evidence="3 4">CAMP/Malaysia</strain>
    </source>
</reference>
<accession>A0A024X513</accession>